<reference evidence="3 4" key="1">
    <citation type="submission" date="2017-03" db="EMBL/GenBank/DDBJ databases">
        <title>Genomes of endolithic fungi from Antarctica.</title>
        <authorList>
            <person name="Coleine C."/>
            <person name="Masonjones S."/>
            <person name="Stajich J.E."/>
        </authorList>
    </citation>
    <scope>NUCLEOTIDE SEQUENCE [LARGE SCALE GENOMIC DNA]</scope>
    <source>
        <strain evidence="3 4">CCFEE 5187</strain>
    </source>
</reference>
<evidence type="ECO:0000313" key="4">
    <source>
        <dbReference type="Proteomes" id="UP000308768"/>
    </source>
</evidence>
<feature type="compositionally biased region" description="Pro residues" evidence="2">
    <location>
        <begin position="122"/>
        <end position="133"/>
    </location>
</feature>
<gene>
    <name evidence="3" type="ORF">B0A49_05509</name>
</gene>
<accession>A0A4V5NG71</accession>
<proteinExistence type="predicted"/>
<dbReference type="PANTHER" id="PTHR22705:SF0">
    <property type="entry name" value="ZZ-TYPE ZINC FINGER-CONTAINING PROTEIN 3"/>
    <property type="match status" value="1"/>
</dbReference>
<keyword evidence="4" id="KW-1185">Reference proteome</keyword>
<feature type="compositionally biased region" description="Pro residues" evidence="2">
    <location>
        <begin position="249"/>
        <end position="263"/>
    </location>
</feature>
<name>A0A4V5NG71_9PEZI</name>
<dbReference type="InterPro" id="IPR037830">
    <property type="entry name" value="ZZZ3"/>
</dbReference>
<feature type="compositionally biased region" description="Gly residues" evidence="2">
    <location>
        <begin position="335"/>
        <end position="354"/>
    </location>
</feature>
<feature type="compositionally biased region" description="Polar residues" evidence="2">
    <location>
        <begin position="235"/>
        <end position="245"/>
    </location>
</feature>
<organism evidence="3 4">
    <name type="scientific">Cryomyces minteri</name>
    <dbReference type="NCBI Taxonomy" id="331657"/>
    <lineage>
        <taxon>Eukaryota</taxon>
        <taxon>Fungi</taxon>
        <taxon>Dikarya</taxon>
        <taxon>Ascomycota</taxon>
        <taxon>Pezizomycotina</taxon>
        <taxon>Dothideomycetes</taxon>
        <taxon>Dothideomycetes incertae sedis</taxon>
        <taxon>Cryomyces</taxon>
    </lineage>
</organism>
<comment type="caution">
    <text evidence="3">The sequence shown here is derived from an EMBL/GenBank/DDBJ whole genome shotgun (WGS) entry which is preliminary data.</text>
</comment>
<dbReference type="STRING" id="331657.A0A4V5NG71"/>
<dbReference type="AlphaFoldDB" id="A0A4V5NG71"/>
<dbReference type="PANTHER" id="PTHR22705">
    <property type="entry name" value="ZINC FINGER, ZZ DOMAIN CONTAINING 3"/>
    <property type="match status" value="1"/>
</dbReference>
<dbReference type="OrthoDB" id="20473at2759"/>
<evidence type="ECO:0000313" key="3">
    <source>
        <dbReference type="EMBL" id="TKA73829.1"/>
    </source>
</evidence>
<dbReference type="EMBL" id="NAJN01000405">
    <property type="protein sequence ID" value="TKA73829.1"/>
    <property type="molecule type" value="Genomic_DNA"/>
</dbReference>
<evidence type="ECO:0000256" key="2">
    <source>
        <dbReference type="SAM" id="MobiDB-lite"/>
    </source>
</evidence>
<keyword evidence="1" id="KW-0175">Coiled coil</keyword>
<evidence type="ECO:0000256" key="1">
    <source>
        <dbReference type="SAM" id="Coils"/>
    </source>
</evidence>
<feature type="compositionally biased region" description="Basic and acidic residues" evidence="2">
    <location>
        <begin position="106"/>
        <end position="119"/>
    </location>
</feature>
<feature type="region of interest" description="Disordered" evidence="2">
    <location>
        <begin position="196"/>
        <end position="263"/>
    </location>
</feature>
<protein>
    <submittedName>
        <fullName evidence="3">Uncharacterized protein</fullName>
    </submittedName>
</protein>
<sequence>MHSSTTTATTATTTTTATSPSACQDARCVIIQHVVLVCLASAAHCAHERFSLVPPGPADLLLPLLLLPRLVLLLARPPTVSPLTPVATLASLAPISGSRVIPPGGDDDRCHDDSHDESHQPVPHPPATFIPRPAPLPFEQSSNTDVVALRATISLLQMQREKAKRDILALQEIKDRAATDPAAYLRAVQAGSVVSSNTHDGILGPTLATYDLDDDDPDDPDTRHTASAEVEVPDSTDTSPVSSFDTAHPPAPPPTTAFPPVPSPQNIVRMPPINWAKYAIVGAPLDALHAEARRRPDFAPAPDHIFAAPWSPFADRAADDDLRRDSAHGGRALAGHGGGGGGGAGWPAGGGMGGEVVHPMQTRRGSKKV</sequence>
<feature type="region of interest" description="Disordered" evidence="2">
    <location>
        <begin position="98"/>
        <end position="133"/>
    </location>
</feature>
<dbReference type="Proteomes" id="UP000308768">
    <property type="component" value="Unassembled WGS sequence"/>
</dbReference>
<feature type="region of interest" description="Disordered" evidence="2">
    <location>
        <begin position="326"/>
        <end position="369"/>
    </location>
</feature>
<feature type="coiled-coil region" evidence="1">
    <location>
        <begin position="146"/>
        <end position="173"/>
    </location>
</feature>